<proteinExistence type="predicted"/>
<protein>
    <submittedName>
        <fullName evidence="3">Uncharacterized protein</fullName>
    </submittedName>
</protein>
<feature type="compositionally biased region" description="Polar residues" evidence="1">
    <location>
        <begin position="897"/>
        <end position="926"/>
    </location>
</feature>
<keyword evidence="2" id="KW-0812">Transmembrane</keyword>
<feature type="region of interest" description="Disordered" evidence="1">
    <location>
        <begin position="2036"/>
        <end position="2066"/>
    </location>
</feature>
<feature type="compositionally biased region" description="Acidic residues" evidence="1">
    <location>
        <begin position="2109"/>
        <end position="2123"/>
    </location>
</feature>
<feature type="compositionally biased region" description="Basic and acidic residues" evidence="1">
    <location>
        <begin position="989"/>
        <end position="998"/>
    </location>
</feature>
<sequence length="2151" mass="229064">MEKTPCASNAQKVEKIREKLRREGLRKEMKTRGTQDHPCCPHRDRNQHKSSTKPLSHFALLRSVVLRAREAVTAASDPFALALVEGENELPGSKRGLGAVTLRRLVEERQFSGALYAEMLWKQRVLSGAIRTIGSRWLVCRDRWMAAREEARTDPLGIASLSGLDCLALVKSVVLSSGPNYGVGRGGSRKRRWQDRALLVAEALEDFERTAQTHIPIPSRVMITRAAAVIEALFSLPLLSHLSDRLSSSRSNSSQGEIVERLSTDEAGSRISILLGDLLWITPVFPLSEEKEDDDKASGLDFVKTPVVSRVAAGDLYGVAGLQSRPEALGERPVAGVKQPNLFALTLVAVSDLDRTAGVRPMALVARLLFPSEDSAISVKNSVTRSALFVRNAATTRARSVCCGAIPPPCCMRQMFRGRPWQQATHSTLRPLGVGLTPLLSREEMKSARARVRAEWGGLAGLSLEEEGGGGLRTFRAITPVDSLTYAGDLFWQLNRAVEAASSDGRKPVMGPLPCVLRVRAASLGEAQGGGGRDEKRVQGMLVNRMELLRACRDDAARRGDAQDRGDSRGDAENRSPRVIVGVLMVDADGMSITPVDLSKKNLDVGSGTGRVLRLLFEEMWFEDDGEWRPLCQTGGGTASFLDVGGGGGGQGYQAAMLNICGALATSQGSSGRSPNRCVVLKGSLFLPACYREAADALSGLMRAWPLRKQTGHTSSPAGLPSEEQLRGTMSLSEVTSDYDFYDPPAHKSRDSSKGDGANGRLVLRSVAQARAQRGILAPAPAGGGSRWGSSRSAGMRGGSKGSSGLLALVSCAASNDDRSAEWGAVVGGFEPPRPLTPLSSGESVRSGLDTEAPTGAARKDNGEGNREEMIAPAPLPGSCPDSESLEVSVPIPPPSCLSSAQPLQTQTAQTVLSSATTPPGSQRSAITHKMPPPPPLPPAPPTSLPPALNSSPLPKEREATPVEEATFVSPPPRETIKTVVVEVPVRPRKGENPEARGGRSPVPFPMRWHYTRPGEAGQNQPPTRGSTAGIIPECRDPQNPRPFVFAENAFTFSTRKDEEEEKEEKGSLTSPRPAEKAVEAPRPDVPLIAVEAVHCGPPAPRSKNAPGGGEDPLSRQRSKEMKRSDSQFTQQSAVTFSPSASPKKTNTKPKLPTLLRDPSSTLLKPLPLSETAQNPPHIPRRERQSPPPNNSLLEVRKTKSKESRERSRDERRHPMHGSIPKMDRKEENPPNAHVNRASRSPPSRSSAAGPIQQPFALTPPLSPARAVDGRSSFLKSPKRPSSDIRERPSDGYQKRDTHKTSSQSRISLSSEKPLFAEQPPRSSYPAMSLPISPPSNPKIRQPRAKSPNPGPTASLPPAAALNATLSFQRLSGNVLLAHAEALREQQRRQAGDPSVLPSEAMGGLERKTSTSSSDLEGGSHENEDGFLTGGRGIVWRAWLDGWNLELSPVCDLDPLGRSADEGPLLASRAFSALPLVLRSLYAPSLRHWLRERGAAGLGEAEVSDDGGEKSDHRQKRQNALPLLRVPLSEISWFAAAAPPARYLQQVQRRRSRRGVWLPHCTGESVLAVVAAQPCVGGGRRFFLLHLDAVAFSAPPGRALLSAHAALSAKSGSKLLQRPAELVEKWEERLRVWRRLTRGVPSFAVSSGLGLLSLYGGERGGLKGDAAGMPGSGEEQRWLSAGSQQLLSLVVRESALAADEAVLCALAARPVSFFCRAFLGAVVAPLPFCGGSQSSRLSIPVRLAVLGTKWAVAMAMLVAVWPWWDGLASRLLGSGVSVDLEPRGALAELSERGQGGGESVYTGVAVPLSPAVFLAAVGAGALSAVIVRLLSGSAGRLGSRCSGGGESVSPFLTMGAGKGEKKSTRTAQRDGLSAHQWRQLSLSSALEMPPGQKANPELLSEEQHRSRNSKCGSAAGLTALGFLAVLSLTFVALAIAGIPIRGSYRPAGKDPDQSGMSIETAAGVSVACALIAFWDLLAGPLLWAVAAITAAAGLRGGLPLAIGRAALFVCPETANAIAAWGAQASDRFPASLRDLLRTSQGSNEDSERDRDRGGRSRKSPSAVTESVKAGLPLRLLPLLATGLQRPVPVSALGSHHNRGRGNGAGGEGVQDEGEPGEDFDEEAETRGGGEGEGEGMSERSLPRPMRQPGEI</sequence>
<feature type="compositionally biased region" description="Basic and acidic residues" evidence="1">
    <location>
        <begin position="2045"/>
        <end position="2054"/>
    </location>
</feature>
<feature type="transmembrane region" description="Helical" evidence="2">
    <location>
        <begin position="1743"/>
        <end position="1764"/>
    </location>
</feature>
<feature type="compositionally biased region" description="Basic and acidic residues" evidence="1">
    <location>
        <begin position="1281"/>
        <end position="1300"/>
    </location>
</feature>
<feature type="region of interest" description="Disordered" evidence="1">
    <location>
        <begin position="737"/>
        <end position="759"/>
    </location>
</feature>
<evidence type="ECO:0000313" key="3">
    <source>
        <dbReference type="EMBL" id="CEM19521.1"/>
    </source>
</evidence>
<feature type="compositionally biased region" description="Basic and acidic residues" evidence="1">
    <location>
        <begin position="1074"/>
        <end position="1083"/>
    </location>
</feature>
<feature type="compositionally biased region" description="Low complexity" evidence="1">
    <location>
        <begin position="1238"/>
        <end position="1251"/>
    </location>
</feature>
<feature type="region of interest" description="Disordered" evidence="1">
    <location>
        <begin position="825"/>
        <end position="1358"/>
    </location>
</feature>
<evidence type="ECO:0000256" key="1">
    <source>
        <dbReference type="SAM" id="MobiDB-lite"/>
    </source>
</evidence>
<feature type="transmembrane region" description="Helical" evidence="2">
    <location>
        <begin position="1711"/>
        <end position="1731"/>
    </location>
</feature>
<feature type="compositionally biased region" description="Basic and acidic residues" evidence="1">
    <location>
        <begin position="745"/>
        <end position="754"/>
    </location>
</feature>
<gene>
    <name evidence="3" type="ORF">Cvel_19107</name>
</gene>
<keyword evidence="2" id="KW-0472">Membrane</keyword>
<feature type="region of interest" description="Disordered" evidence="1">
    <location>
        <begin position="2090"/>
        <end position="2151"/>
    </location>
</feature>
<keyword evidence="2" id="KW-1133">Transmembrane helix</keyword>
<feature type="transmembrane region" description="Helical" evidence="2">
    <location>
        <begin position="1960"/>
        <end position="1985"/>
    </location>
</feature>
<feature type="transmembrane region" description="Helical" evidence="2">
    <location>
        <begin position="1914"/>
        <end position="1940"/>
    </location>
</feature>
<feature type="compositionally biased region" description="Low complexity" evidence="1">
    <location>
        <begin position="1143"/>
        <end position="1170"/>
    </location>
</feature>
<feature type="compositionally biased region" description="Polar residues" evidence="1">
    <location>
        <begin position="1018"/>
        <end position="1027"/>
    </location>
</feature>
<feature type="region of interest" description="Disordered" evidence="1">
    <location>
        <begin position="27"/>
        <end position="52"/>
    </location>
</feature>
<feature type="compositionally biased region" description="Basic and acidic residues" evidence="1">
    <location>
        <begin position="1113"/>
        <end position="1126"/>
    </location>
</feature>
<feature type="region of interest" description="Disordered" evidence="1">
    <location>
        <begin position="1852"/>
        <end position="1905"/>
    </location>
</feature>
<organism evidence="3">
    <name type="scientific">Chromera velia CCMP2878</name>
    <dbReference type="NCBI Taxonomy" id="1169474"/>
    <lineage>
        <taxon>Eukaryota</taxon>
        <taxon>Sar</taxon>
        <taxon>Alveolata</taxon>
        <taxon>Colpodellida</taxon>
        <taxon>Chromeraceae</taxon>
        <taxon>Chromera</taxon>
    </lineage>
</organism>
<reference evidence="3" key="1">
    <citation type="submission" date="2014-11" db="EMBL/GenBank/DDBJ databases">
        <authorList>
            <person name="Otto D Thomas"/>
            <person name="Naeem Raeece"/>
        </authorList>
    </citation>
    <scope>NUCLEOTIDE SEQUENCE</scope>
</reference>
<dbReference type="EMBL" id="CDMZ01000687">
    <property type="protein sequence ID" value="CEM19521.1"/>
    <property type="molecule type" value="Genomic_DNA"/>
</dbReference>
<feature type="compositionally biased region" description="Basic and acidic residues" evidence="1">
    <location>
        <begin position="858"/>
        <end position="870"/>
    </location>
</feature>
<feature type="compositionally biased region" description="Polar residues" evidence="1">
    <location>
        <begin position="1301"/>
        <end position="1311"/>
    </location>
</feature>
<feature type="transmembrane region" description="Helical" evidence="2">
    <location>
        <begin position="1811"/>
        <end position="1830"/>
    </location>
</feature>
<feature type="compositionally biased region" description="Basic and acidic residues" evidence="1">
    <location>
        <begin position="1195"/>
        <end position="1213"/>
    </location>
</feature>
<feature type="compositionally biased region" description="Pro residues" evidence="1">
    <location>
        <begin position="931"/>
        <end position="945"/>
    </location>
</feature>
<feature type="compositionally biased region" description="Polar residues" evidence="1">
    <location>
        <begin position="1127"/>
        <end position="1141"/>
    </location>
</feature>
<feature type="region of interest" description="Disordered" evidence="1">
    <location>
        <begin position="1386"/>
        <end position="1427"/>
    </location>
</feature>
<feature type="compositionally biased region" description="Basic and acidic residues" evidence="1">
    <location>
        <begin position="27"/>
        <end position="44"/>
    </location>
</feature>
<accession>A0A0G4FWD9</accession>
<dbReference type="VEuPathDB" id="CryptoDB:Cvel_19107"/>
<evidence type="ECO:0000256" key="2">
    <source>
        <dbReference type="SAM" id="Phobius"/>
    </source>
</evidence>
<name>A0A0G4FWD9_9ALVE</name>
<feature type="region of interest" description="Disordered" evidence="1">
    <location>
        <begin position="775"/>
        <end position="801"/>
    </location>
</feature>